<organism evidence="2 3">
    <name type="scientific">Neotabrizicola shimadae</name>
    <dbReference type="NCBI Taxonomy" id="2807096"/>
    <lineage>
        <taxon>Bacteria</taxon>
        <taxon>Pseudomonadati</taxon>
        <taxon>Pseudomonadota</taxon>
        <taxon>Alphaproteobacteria</taxon>
        <taxon>Rhodobacterales</taxon>
        <taxon>Paracoccaceae</taxon>
        <taxon>Neotabrizicola</taxon>
    </lineage>
</organism>
<dbReference type="Proteomes" id="UP000826300">
    <property type="component" value="Chromosome"/>
</dbReference>
<dbReference type="EMBL" id="CP069370">
    <property type="protein sequence ID" value="QYZ71918.1"/>
    <property type="molecule type" value="Genomic_DNA"/>
</dbReference>
<gene>
    <name evidence="2" type="ORF">JO391_09485</name>
</gene>
<accession>A0A8G0ZZH8</accession>
<proteinExistence type="predicted"/>
<protein>
    <submittedName>
        <fullName evidence="2">DUF1127 domain-containing protein</fullName>
    </submittedName>
</protein>
<dbReference type="KEGG" id="nsm:JO391_09485"/>
<reference evidence="2" key="1">
    <citation type="submission" date="2021-02" db="EMBL/GenBank/DDBJ databases">
        <title>Rhodobacter shimadae sp. nov., an aerobic anoxygenic phototrophic bacterium isolated from a hot spring.</title>
        <authorList>
            <person name="Muramatsu S."/>
            <person name="Haruta S."/>
            <person name="Hirose S."/>
            <person name="Hanada S."/>
        </authorList>
    </citation>
    <scope>NUCLEOTIDE SEQUENCE</scope>
    <source>
        <strain evidence="2">N10</strain>
    </source>
</reference>
<dbReference type="Pfam" id="PF06568">
    <property type="entry name" value="YjiS-like"/>
    <property type="match status" value="1"/>
</dbReference>
<dbReference type="AlphaFoldDB" id="A0A8G0ZZH8"/>
<dbReference type="InterPro" id="IPR009506">
    <property type="entry name" value="YjiS-like"/>
</dbReference>
<sequence>MPLSSASSLSPSRRPSGGLRGRLSRLVALFAVQRSRRRLRDLDEAILRDIGLTRDEALREAERGFWDWEQVRRG</sequence>
<name>A0A8G0ZZH8_9RHOB</name>
<evidence type="ECO:0000313" key="3">
    <source>
        <dbReference type="Proteomes" id="UP000826300"/>
    </source>
</evidence>
<keyword evidence="3" id="KW-1185">Reference proteome</keyword>
<evidence type="ECO:0000313" key="2">
    <source>
        <dbReference type="EMBL" id="QYZ71918.1"/>
    </source>
</evidence>
<feature type="domain" description="YjiS-like" evidence="1">
    <location>
        <begin position="33"/>
        <end position="57"/>
    </location>
</feature>
<evidence type="ECO:0000259" key="1">
    <source>
        <dbReference type="Pfam" id="PF06568"/>
    </source>
</evidence>